<comment type="caution">
    <text evidence="1">The sequence shown here is derived from an EMBL/GenBank/DDBJ whole genome shotgun (WGS) entry which is preliminary data.</text>
</comment>
<dbReference type="Proteomes" id="UP000886005">
    <property type="component" value="Unassembled WGS sequence"/>
</dbReference>
<dbReference type="EMBL" id="DRLD01000218">
    <property type="protein sequence ID" value="HED10603.1"/>
    <property type="molecule type" value="Genomic_DNA"/>
</dbReference>
<proteinExistence type="predicted"/>
<accession>A0A7V1PUC6</accession>
<evidence type="ECO:0008006" key="2">
    <source>
        <dbReference type="Google" id="ProtNLM"/>
    </source>
</evidence>
<reference evidence="1" key="1">
    <citation type="journal article" date="2020" name="mSystems">
        <title>Genome- and Community-Level Interaction Insights into Carbon Utilization and Element Cycling Functions of Hydrothermarchaeota in Hydrothermal Sediment.</title>
        <authorList>
            <person name="Zhou Z."/>
            <person name="Liu Y."/>
            <person name="Xu W."/>
            <person name="Pan J."/>
            <person name="Luo Z.H."/>
            <person name="Li M."/>
        </authorList>
    </citation>
    <scope>NUCLEOTIDE SEQUENCE [LARGE SCALE GENOMIC DNA]</scope>
    <source>
        <strain evidence="1">HyVt-456</strain>
    </source>
</reference>
<protein>
    <recommendedName>
        <fullName evidence="2">Anti-sigma factor</fullName>
    </recommendedName>
</protein>
<sequence>MKKKINTEEQLRLLQEHLCDDLDSAACEELIDVLRTSKECRIYFDTIKKTVVLCRENECPEDLPEDINQRLFERLGLEKYKDNKDPNIK</sequence>
<gene>
    <name evidence="1" type="ORF">ENJ10_07925</name>
</gene>
<dbReference type="AlphaFoldDB" id="A0A7V1PUC6"/>
<evidence type="ECO:0000313" key="1">
    <source>
        <dbReference type="EMBL" id="HED10603.1"/>
    </source>
</evidence>
<name>A0A7V1PUC6_CALAY</name>
<organism evidence="1">
    <name type="scientific">Caldithrix abyssi</name>
    <dbReference type="NCBI Taxonomy" id="187145"/>
    <lineage>
        <taxon>Bacteria</taxon>
        <taxon>Pseudomonadati</taxon>
        <taxon>Calditrichota</taxon>
        <taxon>Calditrichia</taxon>
        <taxon>Calditrichales</taxon>
        <taxon>Calditrichaceae</taxon>
        <taxon>Caldithrix</taxon>
    </lineage>
</organism>